<feature type="region of interest" description="Disordered" evidence="1">
    <location>
        <begin position="78"/>
        <end position="107"/>
    </location>
</feature>
<dbReference type="EMBL" id="HBIA01013150">
    <property type="protein sequence ID" value="CAE0234843.1"/>
    <property type="molecule type" value="Transcribed_RNA"/>
</dbReference>
<feature type="compositionally biased region" description="Basic and acidic residues" evidence="1">
    <location>
        <begin position="1"/>
        <end position="12"/>
    </location>
</feature>
<name>A0A7S3CQM7_9SPIT</name>
<feature type="region of interest" description="Disordered" evidence="1">
    <location>
        <begin position="1"/>
        <end position="46"/>
    </location>
</feature>
<organism evidence="2">
    <name type="scientific">Strombidium rassoulzadegani</name>
    <dbReference type="NCBI Taxonomy" id="1082188"/>
    <lineage>
        <taxon>Eukaryota</taxon>
        <taxon>Sar</taxon>
        <taxon>Alveolata</taxon>
        <taxon>Ciliophora</taxon>
        <taxon>Intramacronucleata</taxon>
        <taxon>Spirotrichea</taxon>
        <taxon>Oligotrichia</taxon>
        <taxon>Strombidiidae</taxon>
        <taxon>Strombidium</taxon>
    </lineage>
</organism>
<protein>
    <submittedName>
        <fullName evidence="2">Uncharacterized protein</fullName>
    </submittedName>
</protein>
<dbReference type="AlphaFoldDB" id="A0A7S3CQM7"/>
<evidence type="ECO:0000256" key="1">
    <source>
        <dbReference type="SAM" id="MobiDB-lite"/>
    </source>
</evidence>
<evidence type="ECO:0000313" key="2">
    <source>
        <dbReference type="EMBL" id="CAE0234843.1"/>
    </source>
</evidence>
<gene>
    <name evidence="2" type="ORF">SRAS04492_LOCUS6650</name>
</gene>
<accession>A0A7S3CQM7</accession>
<proteinExistence type="predicted"/>
<sequence>MEDRDSSNDRSHGVGAQFYQRGSNSQKHPKQAQQQVQDNHSNEIDEIDEINDFDEVANPHFGQPKTVFGGIVDHGFDPPQLNIDSGRGRSQNMGGFVRNGDNMSLPHNHMFDIEEDVEDQLEQNYQ</sequence>
<reference evidence="2" key="1">
    <citation type="submission" date="2021-01" db="EMBL/GenBank/DDBJ databases">
        <authorList>
            <person name="Corre E."/>
            <person name="Pelletier E."/>
            <person name="Niang G."/>
            <person name="Scheremetjew M."/>
            <person name="Finn R."/>
            <person name="Kale V."/>
            <person name="Holt S."/>
            <person name="Cochrane G."/>
            <person name="Meng A."/>
            <person name="Brown T."/>
            <person name="Cohen L."/>
        </authorList>
    </citation>
    <scope>NUCLEOTIDE SEQUENCE</scope>
    <source>
        <strain evidence="2">Ras09</strain>
    </source>
</reference>